<dbReference type="EMBL" id="CAUYUJ010021047">
    <property type="protein sequence ID" value="CAK0902246.1"/>
    <property type="molecule type" value="Genomic_DNA"/>
</dbReference>
<reference evidence="6" key="1">
    <citation type="submission" date="2023-10" db="EMBL/GenBank/DDBJ databases">
        <authorList>
            <person name="Chen Y."/>
            <person name="Shah S."/>
            <person name="Dougan E. K."/>
            <person name="Thang M."/>
            <person name="Chan C."/>
        </authorList>
    </citation>
    <scope>NUCLEOTIDE SEQUENCE [LARGE SCALE GENOMIC DNA]</scope>
</reference>
<evidence type="ECO:0000256" key="1">
    <source>
        <dbReference type="ARBA" id="ARBA00022670"/>
    </source>
</evidence>
<dbReference type="Pfam" id="PF17815">
    <property type="entry name" value="PDZ_3"/>
    <property type="match status" value="1"/>
</dbReference>
<evidence type="ECO:0000259" key="5">
    <source>
        <dbReference type="Pfam" id="PF17815"/>
    </source>
</evidence>
<evidence type="ECO:0000313" key="7">
    <source>
        <dbReference type="Proteomes" id="UP001189429"/>
    </source>
</evidence>
<evidence type="ECO:0000256" key="4">
    <source>
        <dbReference type="SAM" id="MobiDB-lite"/>
    </source>
</evidence>
<dbReference type="InterPro" id="IPR046449">
    <property type="entry name" value="DEGP_PDZ_sf"/>
</dbReference>
<dbReference type="InterPro" id="IPR041517">
    <property type="entry name" value="DEGP_PDZ"/>
</dbReference>
<keyword evidence="7" id="KW-1185">Reference proteome</keyword>
<evidence type="ECO:0000313" key="6">
    <source>
        <dbReference type="EMBL" id="CAK0902246.1"/>
    </source>
</evidence>
<organism evidence="6 7">
    <name type="scientific">Prorocentrum cordatum</name>
    <dbReference type="NCBI Taxonomy" id="2364126"/>
    <lineage>
        <taxon>Eukaryota</taxon>
        <taxon>Sar</taxon>
        <taxon>Alveolata</taxon>
        <taxon>Dinophyceae</taxon>
        <taxon>Prorocentrales</taxon>
        <taxon>Prorocentraceae</taxon>
        <taxon>Prorocentrum</taxon>
    </lineage>
</organism>
<dbReference type="Proteomes" id="UP001189429">
    <property type="component" value="Unassembled WGS sequence"/>
</dbReference>
<proteinExistence type="predicted"/>
<protein>
    <recommendedName>
        <fullName evidence="5">Protease Do-like PDZ domain-containing protein</fullName>
    </recommendedName>
</protein>
<accession>A0ABN9XUD8</accession>
<evidence type="ECO:0000256" key="3">
    <source>
        <dbReference type="ARBA" id="ARBA00022825"/>
    </source>
</evidence>
<sequence>MHPPQPPAYLVFGGLVRRPARPYLRSEWGDGFEERAPVCLVEPWLKNEREFEGQEVVVLSCVLASRLTAGLTHMMNRRLLRCNGQAVRNLAHLAELVDGADSASVLMLELDDDDVVALPCGAAREATRHVLAANLIPAERCLPPAPPAGALPASAPTRKARMAPSAASSSSASASASTLSASTSSSLPGAALAAWLSTPLIE</sequence>
<gene>
    <name evidence="6" type="ORF">PCOR1329_LOCUS78925</name>
</gene>
<feature type="domain" description="Protease Do-like PDZ" evidence="5">
    <location>
        <begin position="5"/>
        <end position="140"/>
    </location>
</feature>
<dbReference type="PANTHER" id="PTHR45980">
    <property type="match status" value="1"/>
</dbReference>
<evidence type="ECO:0000256" key="2">
    <source>
        <dbReference type="ARBA" id="ARBA00022801"/>
    </source>
</evidence>
<keyword evidence="1" id="KW-0645">Protease</keyword>
<dbReference type="Gene3D" id="3.20.190.20">
    <property type="match status" value="1"/>
</dbReference>
<comment type="caution">
    <text evidence="6">The sequence shown here is derived from an EMBL/GenBank/DDBJ whole genome shotgun (WGS) entry which is preliminary data.</text>
</comment>
<keyword evidence="2" id="KW-0378">Hydrolase</keyword>
<name>A0ABN9XUD8_9DINO</name>
<dbReference type="PANTHER" id="PTHR45980:SF18">
    <property type="entry name" value="PROTEASE DO-LIKE 9"/>
    <property type="match status" value="1"/>
</dbReference>
<feature type="region of interest" description="Disordered" evidence="4">
    <location>
        <begin position="149"/>
        <end position="172"/>
    </location>
</feature>
<feature type="compositionally biased region" description="Low complexity" evidence="4">
    <location>
        <begin position="163"/>
        <end position="172"/>
    </location>
</feature>
<keyword evidence="3" id="KW-0720">Serine protease</keyword>
<feature type="non-terminal residue" evidence="6">
    <location>
        <position position="202"/>
    </location>
</feature>